<dbReference type="EMBL" id="JABBWK010000018">
    <property type="protein sequence ID" value="KAG1902233.1"/>
    <property type="molecule type" value="Genomic_DNA"/>
</dbReference>
<evidence type="ECO:0000313" key="2">
    <source>
        <dbReference type="Proteomes" id="UP001195769"/>
    </source>
</evidence>
<dbReference type="AlphaFoldDB" id="A0AAD4HMN3"/>
<accession>A0AAD4HMN3</accession>
<keyword evidence="2" id="KW-1185">Reference proteome</keyword>
<dbReference type="RefSeq" id="XP_041227808.1">
    <property type="nucleotide sequence ID" value="XM_041376824.1"/>
</dbReference>
<evidence type="ECO:0000313" key="1">
    <source>
        <dbReference type="EMBL" id="KAG1902233.1"/>
    </source>
</evidence>
<protein>
    <submittedName>
        <fullName evidence="1">Uncharacterized protein</fullName>
    </submittedName>
</protein>
<dbReference type="Proteomes" id="UP001195769">
    <property type="component" value="Unassembled WGS sequence"/>
</dbReference>
<reference evidence="1" key="1">
    <citation type="journal article" date="2020" name="New Phytol.">
        <title>Comparative genomics reveals dynamic genome evolution in host specialist ectomycorrhizal fungi.</title>
        <authorList>
            <person name="Lofgren L.A."/>
            <person name="Nguyen N.H."/>
            <person name="Vilgalys R."/>
            <person name="Ruytinx J."/>
            <person name="Liao H.L."/>
            <person name="Branco S."/>
            <person name="Kuo A."/>
            <person name="LaButti K."/>
            <person name="Lipzen A."/>
            <person name="Andreopoulos W."/>
            <person name="Pangilinan J."/>
            <person name="Riley R."/>
            <person name="Hundley H."/>
            <person name="Na H."/>
            <person name="Barry K."/>
            <person name="Grigoriev I.V."/>
            <person name="Stajich J.E."/>
            <person name="Kennedy P.G."/>
        </authorList>
    </citation>
    <scope>NUCLEOTIDE SEQUENCE</scope>
    <source>
        <strain evidence="1">FC203</strain>
    </source>
</reference>
<name>A0AAD4HMN3_9AGAM</name>
<proteinExistence type="predicted"/>
<dbReference type="GeneID" id="64671122"/>
<sequence>MDNLNQLLQLLQCADPSGLKISLAAIFCFISLATSLKNDILLVQLRDQDISKPPANLSPSLSCFLSAIVLPRSGSEPWFELDFWSSSGWFSPRFWSFLKVQAGHHFQHGQSIFPSPKSIYGNTKDLVVECNTYESCIKEPTSSHYLSDSGTGAQSYAAARRHPRPMPMIAIPSLPTTRYRNCSPDTSIAHGSDPKKTKPDHREQFSMVWFWVQIFCRTEPMVRFLVLT</sequence>
<organism evidence="1 2">
    <name type="scientific">Suillus fuscotomentosus</name>
    <dbReference type="NCBI Taxonomy" id="1912939"/>
    <lineage>
        <taxon>Eukaryota</taxon>
        <taxon>Fungi</taxon>
        <taxon>Dikarya</taxon>
        <taxon>Basidiomycota</taxon>
        <taxon>Agaricomycotina</taxon>
        <taxon>Agaricomycetes</taxon>
        <taxon>Agaricomycetidae</taxon>
        <taxon>Boletales</taxon>
        <taxon>Suillineae</taxon>
        <taxon>Suillaceae</taxon>
        <taxon>Suillus</taxon>
    </lineage>
</organism>
<comment type="caution">
    <text evidence="1">The sequence shown here is derived from an EMBL/GenBank/DDBJ whole genome shotgun (WGS) entry which is preliminary data.</text>
</comment>
<gene>
    <name evidence="1" type="ORF">F5891DRAFT_978935</name>
</gene>